<sequence length="811" mass="88246">TVGNVSLSSELENEKALPVFQKNSFSPLLLTYLKSSNDIMNDSLLRFNFLSLMPENTDLCSSCSESKKSSVLNLTCPIPHLEDPNNNNALCDAESYLHKLTEASNDSVFLFQNNSGSDKHARSVTVWNASFDQSLISPCEILPSRQECIDSSGGRALSDHVASSYATDCGKLRLEERCPDASSPSGSSSNSVTLRGSDLHTDGIDTTPNPGDGSEMLAKVGASVSFCENSCASSPSVFLDDAGEIRGDCAEIYDGHRYPEVCDKNLISPSSESCNSFTTESCTDCEIMLSGDWRVTKPSSDLPESEFAPNVQDEVVVNGRCSVENVSGLMSLDSETTHSGICSEGMPMSDLISNGYCSGNSFQFETGDVESTSNSPESAVEPDIEDQTASNSVETSSDILSHVIVTMREEEINNDFPTSNSVIPNGYHSADDLPNEFRNGICDIFLPLSECDERVLDPVSNELEINSVKEKIQFFENGSPGVTVESCDNKRPCDEKTASTRRKSLERSKNSMIPSLKKACFKAVSEKQFQSQKLDSKKFKNEEITQASIGNDPSVTKPETTDDFENILPTNNVPSDGNDLNTSSCVNGENWSLEPEYKHLDDSGVDNEHHFVIEISSSSPSSSEFSKRCRSEELLSSLPGPSRVQKFKSRLQTRRHSSTETNSCDIAHQGGKVPEKGLTTELASPVDQSLGEEASLHRSSNLTLSEVPGVQGQAECGLQSRCASLPLVRLSPPNSAELSRSKTQMIPPHARIILFLSRPVKVTGTKDAGSRPDREHLPDLEKDFAAEGMSMAADKSVDECTVEMNIKRRLE</sequence>
<proteinExistence type="predicted"/>
<feature type="region of interest" description="Disordered" evidence="1">
    <location>
        <begin position="487"/>
        <end position="508"/>
    </location>
</feature>
<dbReference type="AlphaFoldDB" id="A0A4Y2I4T8"/>
<feature type="compositionally biased region" description="Low complexity" evidence="1">
    <location>
        <begin position="182"/>
        <end position="191"/>
    </location>
</feature>
<name>A0A4Y2I4T8_ARAVE</name>
<evidence type="ECO:0000313" key="2">
    <source>
        <dbReference type="EMBL" id="GBM72747.1"/>
    </source>
</evidence>
<feature type="region of interest" description="Disordered" evidence="1">
    <location>
        <begin position="367"/>
        <end position="395"/>
    </location>
</feature>
<accession>A0A4Y2I4T8</accession>
<dbReference type="Proteomes" id="UP000499080">
    <property type="component" value="Unassembled WGS sequence"/>
</dbReference>
<reference evidence="2 3" key="1">
    <citation type="journal article" date="2019" name="Sci. Rep.">
        <title>Orb-weaving spider Araneus ventricosus genome elucidates the spidroin gene catalogue.</title>
        <authorList>
            <person name="Kono N."/>
            <person name="Nakamura H."/>
            <person name="Ohtoshi R."/>
            <person name="Moran D.A.P."/>
            <person name="Shinohara A."/>
            <person name="Yoshida Y."/>
            <person name="Fujiwara M."/>
            <person name="Mori M."/>
            <person name="Tomita M."/>
            <person name="Arakawa K."/>
        </authorList>
    </citation>
    <scope>NUCLEOTIDE SEQUENCE [LARGE SCALE GENOMIC DNA]</scope>
</reference>
<feature type="compositionally biased region" description="Polar residues" evidence="1">
    <location>
        <begin position="549"/>
        <end position="558"/>
    </location>
</feature>
<feature type="compositionally biased region" description="Polar residues" evidence="1">
    <location>
        <begin position="367"/>
        <end position="377"/>
    </location>
</feature>
<comment type="caution">
    <text evidence="2">The sequence shown here is derived from an EMBL/GenBank/DDBJ whole genome shotgun (WGS) entry which is preliminary data.</text>
</comment>
<feature type="region of interest" description="Disordered" evidence="1">
    <location>
        <begin position="636"/>
        <end position="672"/>
    </location>
</feature>
<feature type="non-terminal residue" evidence="2">
    <location>
        <position position="1"/>
    </location>
</feature>
<feature type="region of interest" description="Disordered" evidence="1">
    <location>
        <begin position="549"/>
        <end position="581"/>
    </location>
</feature>
<feature type="region of interest" description="Disordered" evidence="1">
    <location>
        <begin position="177"/>
        <end position="212"/>
    </location>
</feature>
<keyword evidence="3" id="KW-1185">Reference proteome</keyword>
<protein>
    <submittedName>
        <fullName evidence="2">Uncharacterized protein</fullName>
    </submittedName>
</protein>
<dbReference type="EMBL" id="BGPR01002397">
    <property type="protein sequence ID" value="GBM72747.1"/>
    <property type="molecule type" value="Genomic_DNA"/>
</dbReference>
<feature type="compositionally biased region" description="Polar residues" evidence="1">
    <location>
        <begin position="568"/>
        <end position="581"/>
    </location>
</feature>
<feature type="compositionally biased region" description="Basic residues" evidence="1">
    <location>
        <begin position="645"/>
        <end position="656"/>
    </location>
</feature>
<dbReference type="OrthoDB" id="6429399at2759"/>
<evidence type="ECO:0000313" key="3">
    <source>
        <dbReference type="Proteomes" id="UP000499080"/>
    </source>
</evidence>
<gene>
    <name evidence="2" type="ORF">AVEN_162529_1</name>
</gene>
<evidence type="ECO:0000256" key="1">
    <source>
        <dbReference type="SAM" id="MobiDB-lite"/>
    </source>
</evidence>
<organism evidence="2 3">
    <name type="scientific">Araneus ventricosus</name>
    <name type="common">Orbweaver spider</name>
    <name type="synonym">Epeira ventricosa</name>
    <dbReference type="NCBI Taxonomy" id="182803"/>
    <lineage>
        <taxon>Eukaryota</taxon>
        <taxon>Metazoa</taxon>
        <taxon>Ecdysozoa</taxon>
        <taxon>Arthropoda</taxon>
        <taxon>Chelicerata</taxon>
        <taxon>Arachnida</taxon>
        <taxon>Araneae</taxon>
        <taxon>Araneomorphae</taxon>
        <taxon>Entelegynae</taxon>
        <taxon>Araneoidea</taxon>
        <taxon>Araneidae</taxon>
        <taxon>Araneus</taxon>
    </lineage>
</organism>